<dbReference type="EMBL" id="BAAAEI010000020">
    <property type="protein sequence ID" value="GAA0365594.1"/>
    <property type="molecule type" value="Genomic_DNA"/>
</dbReference>
<dbReference type="PANTHER" id="PTHR45138">
    <property type="entry name" value="REGULATORY COMPONENTS OF SENSORY TRANSDUCTION SYSTEM"/>
    <property type="match status" value="1"/>
</dbReference>
<dbReference type="InterPro" id="IPR029787">
    <property type="entry name" value="Nucleotide_cyclase"/>
</dbReference>
<dbReference type="CDD" id="cd01949">
    <property type="entry name" value="GGDEF"/>
    <property type="match status" value="1"/>
</dbReference>
<sequence length="520" mass="59498">MDNESQTNTVRLDLSSQNQQKVLRSFKHQIDTLSQFILRLSKFYDGVNPLLDKELQVLRGHLGGKVNFTLAEVSIGKLTGLLMDNADHSRQQNAKFQALLEDAIQQLRETPDVPQALKEDSQQFLQTIRQSYASIYTGQAYLEKVLSLYQRALAESPATQGNKITKPSSDQDEQRLHQQLVCELRELVLQLSGASKDEELQEIRQRLDHGLQRSELLECCLVIVRCLLKDVLKDRKQAERFITSLHSTLNNVSQAVGRSLKDSQAAYQIKVQSNQQLRQHLQGIELAVGEAHDLSLLKQQACDYLSKIASTLDSRERADKEEQLVLMNLLRDMKDQLTLLEKEASEYKQKLLQQKYHSHHDPLTQIPNRYAYNDRVELEYRRWRRYGTDLSLALVDVDHFKGINDKYGHAGGDKTLQVIAQQIAKCLRSTDFLARWGGEEFVILFPQTPIAELDSVLEKIRQQIEKIPFKFKEQAVSITVSLGAAGFSREDDVDTVFERADRALYEAKHQGRNRCIISKG</sequence>
<comment type="catalytic activity">
    <reaction evidence="2">
        <text>2 GTP = 3',3'-c-di-GMP + 2 diphosphate</text>
        <dbReference type="Rhea" id="RHEA:24898"/>
        <dbReference type="ChEBI" id="CHEBI:33019"/>
        <dbReference type="ChEBI" id="CHEBI:37565"/>
        <dbReference type="ChEBI" id="CHEBI:58805"/>
        <dbReference type="EC" id="2.7.7.65"/>
    </reaction>
</comment>
<dbReference type="Pfam" id="PF20975">
    <property type="entry name" value="DGCcoil"/>
    <property type="match status" value="1"/>
</dbReference>
<feature type="domain" description="GGDEF" evidence="3">
    <location>
        <begin position="388"/>
        <end position="520"/>
    </location>
</feature>
<name>A0ABN0XJG8_9ALTE</name>
<dbReference type="PROSITE" id="PS50887">
    <property type="entry name" value="GGDEF"/>
    <property type="match status" value="1"/>
</dbReference>
<dbReference type="Pfam" id="PF00990">
    <property type="entry name" value="GGDEF"/>
    <property type="match status" value="1"/>
</dbReference>
<accession>A0ABN0XJG8</accession>
<dbReference type="EC" id="2.7.7.65" evidence="1"/>
<evidence type="ECO:0000313" key="4">
    <source>
        <dbReference type="EMBL" id="GAA0365594.1"/>
    </source>
</evidence>
<dbReference type="Proteomes" id="UP001501757">
    <property type="component" value="Unassembled WGS sequence"/>
</dbReference>
<comment type="caution">
    <text evidence="4">The sequence shown here is derived from an EMBL/GenBank/DDBJ whole genome shotgun (WGS) entry which is preliminary data.</text>
</comment>
<organism evidence="4 5">
    <name type="scientific">Bowmanella denitrificans</name>
    <dbReference type="NCBI Taxonomy" id="366582"/>
    <lineage>
        <taxon>Bacteria</taxon>
        <taxon>Pseudomonadati</taxon>
        <taxon>Pseudomonadota</taxon>
        <taxon>Gammaproteobacteria</taxon>
        <taxon>Alteromonadales</taxon>
        <taxon>Alteromonadaceae</taxon>
        <taxon>Bowmanella</taxon>
    </lineage>
</organism>
<evidence type="ECO:0000256" key="1">
    <source>
        <dbReference type="ARBA" id="ARBA00012528"/>
    </source>
</evidence>
<evidence type="ECO:0000259" key="3">
    <source>
        <dbReference type="PROSITE" id="PS50887"/>
    </source>
</evidence>
<dbReference type="SMART" id="SM00267">
    <property type="entry name" value="GGDEF"/>
    <property type="match status" value="1"/>
</dbReference>
<proteinExistence type="predicted"/>
<reference evidence="4 5" key="1">
    <citation type="journal article" date="2019" name="Int. J. Syst. Evol. Microbiol.">
        <title>The Global Catalogue of Microorganisms (GCM) 10K type strain sequencing project: providing services to taxonomists for standard genome sequencing and annotation.</title>
        <authorList>
            <consortium name="The Broad Institute Genomics Platform"/>
            <consortium name="The Broad Institute Genome Sequencing Center for Infectious Disease"/>
            <person name="Wu L."/>
            <person name="Ma J."/>
        </authorList>
    </citation>
    <scope>NUCLEOTIDE SEQUENCE [LARGE SCALE GENOMIC DNA]</scope>
    <source>
        <strain evidence="4 5">JCM 13378</strain>
    </source>
</reference>
<dbReference type="InterPro" id="IPR043128">
    <property type="entry name" value="Rev_trsase/Diguanyl_cyclase"/>
</dbReference>
<gene>
    <name evidence="4" type="ORF">GCM10009092_32460</name>
</gene>
<dbReference type="InterPro" id="IPR000160">
    <property type="entry name" value="GGDEF_dom"/>
</dbReference>
<protein>
    <recommendedName>
        <fullName evidence="1">diguanylate cyclase</fullName>
        <ecNumber evidence="1">2.7.7.65</ecNumber>
    </recommendedName>
</protein>
<evidence type="ECO:0000256" key="2">
    <source>
        <dbReference type="ARBA" id="ARBA00034247"/>
    </source>
</evidence>
<dbReference type="PANTHER" id="PTHR45138:SF9">
    <property type="entry name" value="DIGUANYLATE CYCLASE DGCM-RELATED"/>
    <property type="match status" value="1"/>
</dbReference>
<dbReference type="SUPFAM" id="SSF55073">
    <property type="entry name" value="Nucleotide cyclase"/>
    <property type="match status" value="1"/>
</dbReference>
<dbReference type="NCBIfam" id="TIGR00254">
    <property type="entry name" value="GGDEF"/>
    <property type="match status" value="1"/>
</dbReference>
<evidence type="ECO:0000313" key="5">
    <source>
        <dbReference type="Proteomes" id="UP001501757"/>
    </source>
</evidence>
<dbReference type="RefSeq" id="WP_343846282.1">
    <property type="nucleotide sequence ID" value="NZ_BAAAEI010000020.1"/>
</dbReference>
<dbReference type="Gene3D" id="3.30.70.270">
    <property type="match status" value="1"/>
</dbReference>
<keyword evidence="5" id="KW-1185">Reference proteome</keyword>
<dbReference type="InterPro" id="IPR048516">
    <property type="entry name" value="DGCcoil"/>
</dbReference>
<dbReference type="InterPro" id="IPR050469">
    <property type="entry name" value="Diguanylate_Cyclase"/>
</dbReference>